<keyword evidence="1" id="KW-1185">Reference proteome</keyword>
<dbReference type="Proteomes" id="UP000887565">
    <property type="component" value="Unplaced"/>
</dbReference>
<accession>A0A915JTT8</accession>
<proteinExistence type="predicted"/>
<evidence type="ECO:0000313" key="2">
    <source>
        <dbReference type="WBParaSite" id="nRc.2.0.1.t29770-RA"/>
    </source>
</evidence>
<protein>
    <submittedName>
        <fullName evidence="2">Uncharacterized protein</fullName>
    </submittedName>
</protein>
<sequence>MESGFGEHMIKCAILDDDRNDQCIIGTNFFTHPDIHTILNFKENYIKIQDMKLPLKVIASVRSQTELFLTTTNDNILEEIPEEERPT</sequence>
<reference evidence="2" key="1">
    <citation type="submission" date="2022-11" db="UniProtKB">
        <authorList>
            <consortium name="WormBaseParasite"/>
        </authorList>
    </citation>
    <scope>IDENTIFICATION</scope>
</reference>
<evidence type="ECO:0000313" key="1">
    <source>
        <dbReference type="Proteomes" id="UP000887565"/>
    </source>
</evidence>
<name>A0A915JTT8_ROMCU</name>
<dbReference type="AlphaFoldDB" id="A0A915JTT8"/>
<organism evidence="1 2">
    <name type="scientific">Romanomermis culicivorax</name>
    <name type="common">Nematode worm</name>
    <dbReference type="NCBI Taxonomy" id="13658"/>
    <lineage>
        <taxon>Eukaryota</taxon>
        <taxon>Metazoa</taxon>
        <taxon>Ecdysozoa</taxon>
        <taxon>Nematoda</taxon>
        <taxon>Enoplea</taxon>
        <taxon>Dorylaimia</taxon>
        <taxon>Mermithida</taxon>
        <taxon>Mermithoidea</taxon>
        <taxon>Mermithidae</taxon>
        <taxon>Romanomermis</taxon>
    </lineage>
</organism>
<dbReference type="WBParaSite" id="nRc.2.0.1.t29770-RA">
    <property type="protein sequence ID" value="nRc.2.0.1.t29770-RA"/>
    <property type="gene ID" value="nRc.2.0.1.g29770"/>
</dbReference>